<evidence type="ECO:0000313" key="2">
    <source>
        <dbReference type="Proteomes" id="UP000595349"/>
    </source>
</evidence>
<proteinExistence type="predicted"/>
<accession>A0A7T6Z9D7</accession>
<dbReference type="Proteomes" id="UP000595349">
    <property type="component" value="Chromosome"/>
</dbReference>
<organism evidence="1 2">
    <name type="scientific">Salicibibacter cibi</name>
    <dbReference type="NCBI Taxonomy" id="2743001"/>
    <lineage>
        <taxon>Bacteria</taxon>
        <taxon>Bacillati</taxon>
        <taxon>Bacillota</taxon>
        <taxon>Bacilli</taxon>
        <taxon>Bacillales</taxon>
        <taxon>Bacillaceae</taxon>
        <taxon>Salicibibacter</taxon>
    </lineage>
</organism>
<gene>
    <name evidence="1" type="ORF">HUG20_04530</name>
</gene>
<keyword evidence="2" id="KW-1185">Reference proteome</keyword>
<dbReference type="AlphaFoldDB" id="A0A7T6Z9D7"/>
<evidence type="ECO:0000313" key="1">
    <source>
        <dbReference type="EMBL" id="QQK79225.1"/>
    </source>
</evidence>
<sequence>MQYVVSVEEESLQVILKDRNTIFFNETFTENTEGTFTFTSANRRHELRFIGKKSRGECQIKFIKNDSVMAA</sequence>
<dbReference type="EMBL" id="CP054706">
    <property type="protein sequence ID" value="QQK79225.1"/>
    <property type="molecule type" value="Genomic_DNA"/>
</dbReference>
<dbReference type="RefSeq" id="WP_200088535.1">
    <property type="nucleotide sequence ID" value="NZ_CP054706.1"/>
</dbReference>
<reference evidence="1 2" key="1">
    <citation type="submission" date="2020-06" db="EMBL/GenBank/DDBJ databases">
        <title>Genomic analysis of Salicibibacter sp. NKC21-4.</title>
        <authorList>
            <person name="Oh Y.J."/>
        </authorList>
    </citation>
    <scope>NUCLEOTIDE SEQUENCE [LARGE SCALE GENOMIC DNA]</scope>
    <source>
        <strain evidence="1 2">NKC21-4</strain>
    </source>
</reference>
<name>A0A7T6Z9D7_9BACI</name>
<dbReference type="KEGG" id="scib:HUG20_04530"/>
<protein>
    <submittedName>
        <fullName evidence="1">Uncharacterized protein</fullName>
    </submittedName>
</protein>